<dbReference type="EC" id="5.3.1.24" evidence="3 9"/>
<dbReference type="OrthoDB" id="9786954at2"/>
<comment type="pathway">
    <text evidence="2 9">Amino-acid biosynthesis; L-tryptophan biosynthesis; L-tryptophan from chorismate: step 3/5.</text>
</comment>
<evidence type="ECO:0000256" key="3">
    <source>
        <dbReference type="ARBA" id="ARBA00012572"/>
    </source>
</evidence>
<evidence type="ECO:0000256" key="4">
    <source>
        <dbReference type="ARBA" id="ARBA00022272"/>
    </source>
</evidence>
<evidence type="ECO:0000256" key="7">
    <source>
        <dbReference type="ARBA" id="ARBA00023141"/>
    </source>
</evidence>
<keyword evidence="8 9" id="KW-0413">Isomerase</keyword>
<dbReference type="HAMAP" id="MF_00135">
    <property type="entry name" value="PRAI"/>
    <property type="match status" value="1"/>
</dbReference>
<dbReference type="UniPathway" id="UPA00035">
    <property type="reaction ID" value="UER00042"/>
</dbReference>
<keyword evidence="5 9" id="KW-0028">Amino-acid biosynthesis</keyword>
<evidence type="ECO:0000313" key="11">
    <source>
        <dbReference type="EMBL" id="SFE77249.1"/>
    </source>
</evidence>
<dbReference type="Proteomes" id="UP000199513">
    <property type="component" value="Unassembled WGS sequence"/>
</dbReference>
<dbReference type="STRING" id="1003.SAMN04488541_1006129"/>
<sequence>MKIKVCGMKESSNIIEVVNLGIDYVGFIFYEKSPRFVQDDFSFPKDFTLQTKKVGVFVNHSLQIIVEKIIKYRLDLVQLHGNETADFCHHLKMKLASLDSFMPQVEIIKVFSIGESFDFKQLEAYKPYINYFLFDTKGTNLGGNGVAFDWNILKNYKHEVPFFLSGGIDVQHVPEIKHLSSLPIHAVDINSRFEVSAGFKDVEKIKKFKQSLL</sequence>
<evidence type="ECO:0000256" key="5">
    <source>
        <dbReference type="ARBA" id="ARBA00022605"/>
    </source>
</evidence>
<evidence type="ECO:0000256" key="6">
    <source>
        <dbReference type="ARBA" id="ARBA00022822"/>
    </source>
</evidence>
<feature type="domain" description="N-(5'phosphoribosyl) anthranilate isomerase (PRAI)" evidence="10">
    <location>
        <begin position="4"/>
        <end position="210"/>
    </location>
</feature>
<dbReference type="CDD" id="cd00405">
    <property type="entry name" value="PRAI"/>
    <property type="match status" value="1"/>
</dbReference>
<keyword evidence="7 9" id="KW-0057">Aromatic amino acid biosynthesis</keyword>
<evidence type="ECO:0000256" key="8">
    <source>
        <dbReference type="ARBA" id="ARBA00023235"/>
    </source>
</evidence>
<dbReference type="AlphaFoldDB" id="A0A1I2D9V8"/>
<comment type="catalytic activity">
    <reaction evidence="1 9">
        <text>N-(5-phospho-beta-D-ribosyl)anthranilate = 1-(2-carboxyphenylamino)-1-deoxy-D-ribulose 5-phosphate</text>
        <dbReference type="Rhea" id="RHEA:21540"/>
        <dbReference type="ChEBI" id="CHEBI:18277"/>
        <dbReference type="ChEBI" id="CHEBI:58613"/>
        <dbReference type="EC" id="5.3.1.24"/>
    </reaction>
</comment>
<proteinExistence type="inferred from homology"/>
<dbReference type="SUPFAM" id="SSF51366">
    <property type="entry name" value="Ribulose-phoshate binding barrel"/>
    <property type="match status" value="1"/>
</dbReference>
<evidence type="ECO:0000313" key="12">
    <source>
        <dbReference type="Proteomes" id="UP000199513"/>
    </source>
</evidence>
<evidence type="ECO:0000259" key="10">
    <source>
        <dbReference type="Pfam" id="PF00697"/>
    </source>
</evidence>
<gene>
    <name evidence="9" type="primary">trpF</name>
    <name evidence="11" type="ORF">SAMN04488541_1006129</name>
</gene>
<keyword evidence="6 9" id="KW-0822">Tryptophan biosynthesis</keyword>
<dbReference type="PANTHER" id="PTHR42894">
    <property type="entry name" value="N-(5'-PHOSPHORIBOSYL)ANTHRANILATE ISOMERASE"/>
    <property type="match status" value="1"/>
</dbReference>
<keyword evidence="12" id="KW-1185">Reference proteome</keyword>
<dbReference type="PANTHER" id="PTHR42894:SF1">
    <property type="entry name" value="N-(5'-PHOSPHORIBOSYL)ANTHRANILATE ISOMERASE"/>
    <property type="match status" value="1"/>
</dbReference>
<dbReference type="GO" id="GO:0004640">
    <property type="term" value="F:phosphoribosylanthranilate isomerase activity"/>
    <property type="evidence" value="ECO:0007669"/>
    <property type="project" value="UniProtKB-UniRule"/>
</dbReference>
<dbReference type="InterPro" id="IPR013785">
    <property type="entry name" value="Aldolase_TIM"/>
</dbReference>
<dbReference type="GO" id="GO:0000162">
    <property type="term" value="P:L-tryptophan biosynthetic process"/>
    <property type="evidence" value="ECO:0007669"/>
    <property type="project" value="UniProtKB-UniRule"/>
</dbReference>
<comment type="similarity">
    <text evidence="9">Belongs to the TrpF family.</text>
</comment>
<protein>
    <recommendedName>
        <fullName evidence="4 9">N-(5'-phosphoribosyl)anthranilate isomerase</fullName>
        <shortName evidence="9">PRAI</shortName>
        <ecNumber evidence="3 9">5.3.1.24</ecNumber>
    </recommendedName>
</protein>
<evidence type="ECO:0000256" key="9">
    <source>
        <dbReference type="HAMAP-Rule" id="MF_00135"/>
    </source>
</evidence>
<evidence type="ECO:0000256" key="1">
    <source>
        <dbReference type="ARBA" id="ARBA00001164"/>
    </source>
</evidence>
<dbReference type="InterPro" id="IPR001240">
    <property type="entry name" value="PRAI_dom"/>
</dbReference>
<dbReference type="InterPro" id="IPR044643">
    <property type="entry name" value="TrpF_fam"/>
</dbReference>
<organism evidence="11 12">
    <name type="scientific">Thermoflexibacter ruber</name>
    <dbReference type="NCBI Taxonomy" id="1003"/>
    <lineage>
        <taxon>Bacteria</taxon>
        <taxon>Pseudomonadati</taxon>
        <taxon>Bacteroidota</taxon>
        <taxon>Cytophagia</taxon>
        <taxon>Cytophagales</taxon>
        <taxon>Thermoflexibacteraceae</taxon>
        <taxon>Thermoflexibacter</taxon>
    </lineage>
</organism>
<dbReference type="RefSeq" id="WP_091541174.1">
    <property type="nucleotide sequence ID" value="NZ_FONY01000006.1"/>
</dbReference>
<dbReference type="InterPro" id="IPR011060">
    <property type="entry name" value="RibuloseP-bd_barrel"/>
</dbReference>
<name>A0A1I2D9V8_9BACT</name>
<dbReference type="EMBL" id="FONY01000006">
    <property type="protein sequence ID" value="SFE77249.1"/>
    <property type="molecule type" value="Genomic_DNA"/>
</dbReference>
<evidence type="ECO:0000256" key="2">
    <source>
        <dbReference type="ARBA" id="ARBA00004664"/>
    </source>
</evidence>
<dbReference type="Gene3D" id="3.20.20.70">
    <property type="entry name" value="Aldolase class I"/>
    <property type="match status" value="1"/>
</dbReference>
<accession>A0A1I2D9V8</accession>
<reference evidence="11 12" key="1">
    <citation type="submission" date="2016-10" db="EMBL/GenBank/DDBJ databases">
        <authorList>
            <person name="de Groot N.N."/>
        </authorList>
    </citation>
    <scope>NUCLEOTIDE SEQUENCE [LARGE SCALE GENOMIC DNA]</scope>
    <source>
        <strain>GEY</strain>
        <strain evidence="12">DSM 9560</strain>
    </source>
</reference>
<dbReference type="Pfam" id="PF00697">
    <property type="entry name" value="PRAI"/>
    <property type="match status" value="1"/>
</dbReference>